<dbReference type="EMBL" id="CAJOBR010026196">
    <property type="protein sequence ID" value="CAF4970364.1"/>
    <property type="molecule type" value="Genomic_DNA"/>
</dbReference>
<dbReference type="Gene3D" id="1.10.8.270">
    <property type="entry name" value="putative rabgap domain of human tbc1 domain family member 14 like domains"/>
    <property type="match status" value="1"/>
</dbReference>
<reference evidence="3" key="1">
    <citation type="submission" date="2021-02" db="EMBL/GenBank/DDBJ databases">
        <authorList>
            <person name="Nowell W R."/>
        </authorList>
    </citation>
    <scope>NUCLEOTIDE SEQUENCE</scope>
</reference>
<dbReference type="AlphaFoldDB" id="A0A821YUV3"/>
<dbReference type="Proteomes" id="UP000663848">
    <property type="component" value="Unassembled WGS sequence"/>
</dbReference>
<dbReference type="InterPro" id="IPR035969">
    <property type="entry name" value="Rab-GAP_TBC_sf"/>
</dbReference>
<evidence type="ECO:0000259" key="2">
    <source>
        <dbReference type="PROSITE" id="PS50086"/>
    </source>
</evidence>
<dbReference type="GO" id="GO:0005096">
    <property type="term" value="F:GTPase activator activity"/>
    <property type="evidence" value="ECO:0007669"/>
    <property type="project" value="TreeGrafter"/>
</dbReference>
<feature type="non-terminal residue" evidence="3">
    <location>
        <position position="1"/>
    </location>
</feature>
<keyword evidence="1" id="KW-0812">Transmembrane</keyword>
<name>A0A821YUV3_9BILA</name>
<dbReference type="InterPro" id="IPR000195">
    <property type="entry name" value="Rab-GAP-TBC_dom"/>
</dbReference>
<dbReference type="SUPFAM" id="SSF47923">
    <property type="entry name" value="Ypt/Rab-GAP domain of gyp1p"/>
    <property type="match status" value="1"/>
</dbReference>
<evidence type="ECO:0000313" key="4">
    <source>
        <dbReference type="Proteomes" id="UP000663848"/>
    </source>
</evidence>
<dbReference type="InterPro" id="IPR050302">
    <property type="entry name" value="Rab_GAP_TBC_domain"/>
</dbReference>
<dbReference type="Gene3D" id="1.10.472.80">
    <property type="entry name" value="Ypt/Rab-GAP domain of gyp1p, domain 3"/>
    <property type="match status" value="1"/>
</dbReference>
<dbReference type="Pfam" id="PF00566">
    <property type="entry name" value="RabGAP-TBC"/>
    <property type="match status" value="1"/>
</dbReference>
<dbReference type="GO" id="GO:0031267">
    <property type="term" value="F:small GTPase binding"/>
    <property type="evidence" value="ECO:0007669"/>
    <property type="project" value="TreeGrafter"/>
</dbReference>
<keyword evidence="1" id="KW-0472">Membrane</keyword>
<organism evidence="3 4">
    <name type="scientific">Rotaria socialis</name>
    <dbReference type="NCBI Taxonomy" id="392032"/>
    <lineage>
        <taxon>Eukaryota</taxon>
        <taxon>Metazoa</taxon>
        <taxon>Spiralia</taxon>
        <taxon>Gnathifera</taxon>
        <taxon>Rotifera</taxon>
        <taxon>Eurotatoria</taxon>
        <taxon>Bdelloidea</taxon>
        <taxon>Philodinida</taxon>
        <taxon>Philodinidae</taxon>
        <taxon>Rotaria</taxon>
    </lineage>
</organism>
<feature type="transmembrane region" description="Helical" evidence="1">
    <location>
        <begin position="90"/>
        <end position="109"/>
    </location>
</feature>
<sequence>VYNTEIGYTQGMNQIVAFLLFYLPEEEAFWAFCQLMTGSRWMMHGFFCPGFPKLFRFQAQLEKIMKKMLPKVYKHFLTCQVQSDLYTIRWFMLCYLGIYLYIGISMTSWNST</sequence>
<dbReference type="PANTHER" id="PTHR47219:SF25">
    <property type="entry name" value="RAB-GAP TBC DOMAIN-CONTAINING PROTEIN"/>
    <property type="match status" value="1"/>
</dbReference>
<evidence type="ECO:0000256" key="1">
    <source>
        <dbReference type="SAM" id="Phobius"/>
    </source>
</evidence>
<dbReference type="PROSITE" id="PS50086">
    <property type="entry name" value="TBC_RABGAP"/>
    <property type="match status" value="1"/>
</dbReference>
<dbReference type="PANTHER" id="PTHR47219">
    <property type="entry name" value="RAB GTPASE-ACTIVATING PROTEIN 1-LIKE"/>
    <property type="match status" value="1"/>
</dbReference>
<proteinExistence type="predicted"/>
<comment type="caution">
    <text evidence="3">The sequence shown here is derived from an EMBL/GenBank/DDBJ whole genome shotgun (WGS) entry which is preliminary data.</text>
</comment>
<evidence type="ECO:0000313" key="3">
    <source>
        <dbReference type="EMBL" id="CAF4970364.1"/>
    </source>
</evidence>
<gene>
    <name evidence="3" type="ORF">QYT958_LOCUS35154</name>
</gene>
<protein>
    <recommendedName>
        <fullName evidence="2">Rab-GAP TBC domain-containing protein</fullName>
    </recommendedName>
</protein>
<feature type="domain" description="Rab-GAP TBC" evidence="2">
    <location>
        <begin position="1"/>
        <end position="112"/>
    </location>
</feature>
<keyword evidence="1" id="KW-1133">Transmembrane helix</keyword>
<accession>A0A821YUV3</accession>